<dbReference type="OrthoDB" id="6161600at2759"/>
<protein>
    <submittedName>
        <fullName evidence="1">Uncharacterized protein</fullName>
    </submittedName>
</protein>
<dbReference type="Proteomes" id="UP000596742">
    <property type="component" value="Unassembled WGS sequence"/>
</dbReference>
<dbReference type="EMBL" id="UYJE01000104">
    <property type="protein sequence ID" value="VDH90229.1"/>
    <property type="molecule type" value="Genomic_DNA"/>
</dbReference>
<proteinExistence type="predicted"/>
<evidence type="ECO:0000313" key="2">
    <source>
        <dbReference type="Proteomes" id="UP000596742"/>
    </source>
</evidence>
<gene>
    <name evidence="1" type="ORF">MGAL_10B060562</name>
</gene>
<dbReference type="AlphaFoldDB" id="A0A8B6BHN9"/>
<keyword evidence="2" id="KW-1185">Reference proteome</keyword>
<accession>A0A8B6BHN9</accession>
<sequence length="152" mass="16025">MQKKVTNIKPITKGASLPSSTTTITTQNVTSTTPLSVETTTANATSSMTATTIITTTTPTTIVTTTTALGGCPPYPADCPNECSTYDFNFCLICDYSTCSATAPEASRPTCPNMFCILFLVTPPPRATGPTCPICFVHISDTSTEGYRADML</sequence>
<comment type="caution">
    <text evidence="1">The sequence shown here is derived from an EMBL/GenBank/DDBJ whole genome shotgun (WGS) entry which is preliminary data.</text>
</comment>
<organism evidence="1 2">
    <name type="scientific">Mytilus galloprovincialis</name>
    <name type="common">Mediterranean mussel</name>
    <dbReference type="NCBI Taxonomy" id="29158"/>
    <lineage>
        <taxon>Eukaryota</taxon>
        <taxon>Metazoa</taxon>
        <taxon>Spiralia</taxon>
        <taxon>Lophotrochozoa</taxon>
        <taxon>Mollusca</taxon>
        <taxon>Bivalvia</taxon>
        <taxon>Autobranchia</taxon>
        <taxon>Pteriomorphia</taxon>
        <taxon>Mytilida</taxon>
        <taxon>Mytiloidea</taxon>
        <taxon>Mytilidae</taxon>
        <taxon>Mytilinae</taxon>
        <taxon>Mytilus</taxon>
    </lineage>
</organism>
<evidence type="ECO:0000313" key="1">
    <source>
        <dbReference type="EMBL" id="VDH90229.1"/>
    </source>
</evidence>
<name>A0A8B6BHN9_MYTGA</name>
<reference evidence="1" key="1">
    <citation type="submission" date="2018-11" db="EMBL/GenBank/DDBJ databases">
        <authorList>
            <person name="Alioto T."/>
            <person name="Alioto T."/>
        </authorList>
    </citation>
    <scope>NUCLEOTIDE SEQUENCE</scope>
</reference>